<dbReference type="InterPro" id="IPR052226">
    <property type="entry name" value="UPF0332_toxin"/>
</dbReference>
<comment type="similarity">
    <text evidence="1">Belongs to the UPF0332 family.</text>
</comment>
<proteinExistence type="inferred from homology"/>
<comment type="caution">
    <text evidence="3">The sequence shown here is derived from an EMBL/GenBank/DDBJ whole genome shotgun (WGS) entry which is preliminary data.</text>
</comment>
<protein>
    <recommendedName>
        <fullName evidence="2">HEPN domain-containing protein</fullName>
    </recommendedName>
</protein>
<gene>
    <name evidence="3" type="ORF">COT96_03090</name>
</gene>
<evidence type="ECO:0000313" key="4">
    <source>
        <dbReference type="Proteomes" id="UP000228964"/>
    </source>
</evidence>
<name>A0A2M6WP89_9BACT</name>
<dbReference type="Proteomes" id="UP000228964">
    <property type="component" value="Unassembled WGS sequence"/>
</dbReference>
<evidence type="ECO:0000313" key="3">
    <source>
        <dbReference type="EMBL" id="PIT94592.1"/>
    </source>
</evidence>
<dbReference type="Gene3D" id="1.20.120.330">
    <property type="entry name" value="Nucleotidyltransferases domain 2"/>
    <property type="match status" value="1"/>
</dbReference>
<dbReference type="InterPro" id="IPR007842">
    <property type="entry name" value="HEPN_dom"/>
</dbReference>
<dbReference type="AlphaFoldDB" id="A0A2M6WP89"/>
<dbReference type="PANTHER" id="PTHR36565">
    <property type="entry name" value="UPF0332 PROTEIN TM_1000"/>
    <property type="match status" value="1"/>
</dbReference>
<dbReference type="EMBL" id="PFAO01000076">
    <property type="protein sequence ID" value="PIT94592.1"/>
    <property type="molecule type" value="Genomic_DNA"/>
</dbReference>
<evidence type="ECO:0000256" key="1">
    <source>
        <dbReference type="ARBA" id="ARBA00038248"/>
    </source>
</evidence>
<dbReference type="Pfam" id="PF05168">
    <property type="entry name" value="HEPN"/>
    <property type="match status" value="1"/>
</dbReference>
<dbReference type="PANTHER" id="PTHR36565:SF1">
    <property type="entry name" value="UPF0332 PROTEIN TM_1000"/>
    <property type="match status" value="1"/>
</dbReference>
<accession>A0A2M6WP89</accession>
<evidence type="ECO:0000259" key="2">
    <source>
        <dbReference type="Pfam" id="PF05168"/>
    </source>
</evidence>
<organism evidence="3 4">
    <name type="scientific">Candidatus Falkowbacteria bacterium CG10_big_fil_rev_8_21_14_0_10_38_22</name>
    <dbReference type="NCBI Taxonomy" id="1974564"/>
    <lineage>
        <taxon>Bacteria</taxon>
        <taxon>Candidatus Falkowiibacteriota</taxon>
    </lineage>
</organism>
<reference evidence="4" key="1">
    <citation type="submission" date="2017-09" db="EMBL/GenBank/DDBJ databases">
        <title>Depth-based differentiation of microbial function through sediment-hosted aquifers and enrichment of novel symbionts in the deep terrestrial subsurface.</title>
        <authorList>
            <person name="Probst A.J."/>
            <person name="Ladd B."/>
            <person name="Jarett J.K."/>
            <person name="Geller-Mcgrath D.E."/>
            <person name="Sieber C.M.K."/>
            <person name="Emerson J.B."/>
            <person name="Anantharaman K."/>
            <person name="Thomas B.C."/>
            <person name="Malmstrom R."/>
            <person name="Stieglmeier M."/>
            <person name="Klingl A."/>
            <person name="Woyke T."/>
            <person name="Ryan C.M."/>
            <person name="Banfield J.F."/>
        </authorList>
    </citation>
    <scope>NUCLEOTIDE SEQUENCE [LARGE SCALE GENOMIC DNA]</scope>
</reference>
<sequence length="153" mass="17624">MNLRNYLKNLVKRGFLKKEEIGIDQIRALLSGASKNILSAQKNLEIDEETCYTMAYNSMIKVARALLFLQGLRPDDGQQHKTTVDVAGKILGAEFKNLINQFDNMRKKRNVFTYDPLAPLSYEETKNATETAKSFYNKVQKFLEKINPQKKLF</sequence>
<feature type="domain" description="HEPN" evidence="2">
    <location>
        <begin position="27"/>
        <end position="140"/>
    </location>
</feature>